<gene>
    <name evidence="2" type="ORF">GKIL_1714</name>
</gene>
<dbReference type="KEGG" id="glj:GKIL_1714"/>
<name>U5QJX4_GLOK1</name>
<feature type="signal peptide" evidence="1">
    <location>
        <begin position="1"/>
        <end position="22"/>
    </location>
</feature>
<sequence length="170" mass="18298">MRIYAAVLFTLATILQCFIALARPKPPGSTCLKSQMGQVCFVSRTTHRPWYTRIESRSRSYVLTGSSLTSNSDSTPPEHAWSPDGSGLIVTGGRERPDGRVIGFALVIDVRTGALHNGNGELLTPGKTDIASSAVGSQLQWVLNQPHTWGMVLLPKGSITALHSLSNIGR</sequence>
<evidence type="ECO:0000313" key="2">
    <source>
        <dbReference type="EMBL" id="AGY57960.1"/>
    </source>
</evidence>
<dbReference type="EMBL" id="CP003587">
    <property type="protein sequence ID" value="AGY57960.1"/>
    <property type="molecule type" value="Genomic_DNA"/>
</dbReference>
<proteinExistence type="predicted"/>
<dbReference type="HOGENOM" id="CLU_1568526_0_0_3"/>
<evidence type="ECO:0000256" key="1">
    <source>
        <dbReference type="SAM" id="SignalP"/>
    </source>
</evidence>
<dbReference type="Proteomes" id="UP000017396">
    <property type="component" value="Chromosome"/>
</dbReference>
<keyword evidence="1" id="KW-0732">Signal</keyword>
<feature type="chain" id="PRO_5004664138" evidence="1">
    <location>
        <begin position="23"/>
        <end position="170"/>
    </location>
</feature>
<dbReference type="STRING" id="1183438.GKIL_1714"/>
<reference evidence="2 3" key="1">
    <citation type="journal article" date="2013" name="PLoS ONE">
        <title>Cultivation and Complete Genome Sequencing of Gloeobacter kilaueensis sp. nov., from a Lava Cave in Kilauea Caldera, Hawai'i.</title>
        <authorList>
            <person name="Saw J.H."/>
            <person name="Schatz M."/>
            <person name="Brown M.V."/>
            <person name="Kunkel D.D."/>
            <person name="Foster J.S."/>
            <person name="Shick H."/>
            <person name="Christensen S."/>
            <person name="Hou S."/>
            <person name="Wan X."/>
            <person name="Donachie S.P."/>
        </authorList>
    </citation>
    <scope>NUCLEOTIDE SEQUENCE [LARGE SCALE GENOMIC DNA]</scope>
    <source>
        <strain evidence="3">JS</strain>
    </source>
</reference>
<accession>U5QJX4</accession>
<keyword evidence="3" id="KW-1185">Reference proteome</keyword>
<dbReference type="AlphaFoldDB" id="U5QJX4"/>
<evidence type="ECO:0000313" key="3">
    <source>
        <dbReference type="Proteomes" id="UP000017396"/>
    </source>
</evidence>
<organism evidence="2 3">
    <name type="scientific">Gloeobacter kilaueensis (strain ATCC BAA-2537 / CCAP 1431/1 / ULC 316 / JS1)</name>
    <dbReference type="NCBI Taxonomy" id="1183438"/>
    <lineage>
        <taxon>Bacteria</taxon>
        <taxon>Bacillati</taxon>
        <taxon>Cyanobacteriota</taxon>
        <taxon>Cyanophyceae</taxon>
        <taxon>Gloeobacterales</taxon>
        <taxon>Gloeobacteraceae</taxon>
        <taxon>Gloeobacter</taxon>
    </lineage>
</organism>
<protein>
    <submittedName>
        <fullName evidence="2">Uncharacterized protein</fullName>
    </submittedName>
</protein>